<protein>
    <submittedName>
        <fullName evidence="1">Uncharacterized protein</fullName>
    </submittedName>
</protein>
<name>A0A0A9FZ57_ARUDO</name>
<reference evidence="1" key="1">
    <citation type="submission" date="2014-09" db="EMBL/GenBank/DDBJ databases">
        <authorList>
            <person name="Magalhaes I.L.F."/>
            <person name="Oliveira U."/>
            <person name="Santos F.R."/>
            <person name="Vidigal T.H.D.A."/>
            <person name="Brescovit A.D."/>
            <person name="Santos A.J."/>
        </authorList>
    </citation>
    <scope>NUCLEOTIDE SEQUENCE</scope>
    <source>
        <tissue evidence="1">Shoot tissue taken approximately 20 cm above the soil surface</tissue>
    </source>
</reference>
<accession>A0A0A9FZ57</accession>
<proteinExistence type="predicted"/>
<evidence type="ECO:0000313" key="1">
    <source>
        <dbReference type="EMBL" id="JAE13638.1"/>
    </source>
</evidence>
<reference evidence="1" key="2">
    <citation type="journal article" date="2015" name="Data Brief">
        <title>Shoot transcriptome of the giant reed, Arundo donax.</title>
        <authorList>
            <person name="Barrero R.A."/>
            <person name="Guerrero F.D."/>
            <person name="Moolhuijzen P."/>
            <person name="Goolsby J.A."/>
            <person name="Tidwell J."/>
            <person name="Bellgard S.E."/>
            <person name="Bellgard M.I."/>
        </authorList>
    </citation>
    <scope>NUCLEOTIDE SEQUENCE</scope>
    <source>
        <tissue evidence="1">Shoot tissue taken approximately 20 cm above the soil surface</tissue>
    </source>
</reference>
<dbReference type="EMBL" id="GBRH01184258">
    <property type="protein sequence ID" value="JAE13638.1"/>
    <property type="molecule type" value="Transcribed_RNA"/>
</dbReference>
<organism evidence="1">
    <name type="scientific">Arundo donax</name>
    <name type="common">Giant reed</name>
    <name type="synonym">Donax arundinaceus</name>
    <dbReference type="NCBI Taxonomy" id="35708"/>
    <lineage>
        <taxon>Eukaryota</taxon>
        <taxon>Viridiplantae</taxon>
        <taxon>Streptophyta</taxon>
        <taxon>Embryophyta</taxon>
        <taxon>Tracheophyta</taxon>
        <taxon>Spermatophyta</taxon>
        <taxon>Magnoliopsida</taxon>
        <taxon>Liliopsida</taxon>
        <taxon>Poales</taxon>
        <taxon>Poaceae</taxon>
        <taxon>PACMAD clade</taxon>
        <taxon>Arundinoideae</taxon>
        <taxon>Arundineae</taxon>
        <taxon>Arundo</taxon>
    </lineage>
</organism>
<sequence>MLSRVHSELCILKEHIYISKNVEHVCRFKLEKVGCNIKMDATTRCTCFSCTCMQSSVWQKLLYKNSICTRVIMHVCMYAI</sequence>
<dbReference type="AlphaFoldDB" id="A0A0A9FZ57"/>